<comment type="caution">
    <text evidence="3">The sequence shown here is derived from an EMBL/GenBank/DDBJ whole genome shotgun (WGS) entry which is preliminary data.</text>
</comment>
<evidence type="ECO:0000259" key="2">
    <source>
        <dbReference type="PROSITE" id="PS50076"/>
    </source>
</evidence>
<protein>
    <submittedName>
        <fullName evidence="3">DnaJ subfamily B member 12</fullName>
    </submittedName>
</protein>
<dbReference type="STRING" id="4615.A0A199UCX3"/>
<dbReference type="Pfam" id="PF23551">
    <property type="entry name" value="Zn_ribbon_20"/>
    <property type="match status" value="1"/>
</dbReference>
<feature type="compositionally biased region" description="Basic and acidic residues" evidence="1">
    <location>
        <begin position="399"/>
        <end position="408"/>
    </location>
</feature>
<dbReference type="PANTHER" id="PTHR47374:SF6">
    <property type="entry name" value="ENDOSOME ANTIGEN-LIKE PROTEIN, PUTATIVE (DUF3444)-RELATED"/>
    <property type="match status" value="1"/>
</dbReference>
<dbReference type="EMBL" id="LSRQ01008448">
    <property type="protein sequence ID" value="OAY62594.1"/>
    <property type="molecule type" value="Genomic_DNA"/>
</dbReference>
<proteinExistence type="predicted"/>
<dbReference type="InterPro" id="IPR001623">
    <property type="entry name" value="DnaJ_domain"/>
</dbReference>
<dbReference type="PANTHER" id="PTHR47374">
    <property type="entry name" value="ENDOSOME ANTIGEN-LIKE PROTEIN, PUTATIVE (DUF3444)-RELATED"/>
    <property type="match status" value="1"/>
</dbReference>
<feature type="compositionally biased region" description="Basic and acidic residues" evidence="1">
    <location>
        <begin position="276"/>
        <end position="285"/>
    </location>
</feature>
<dbReference type="Pfam" id="PF00226">
    <property type="entry name" value="DnaJ"/>
    <property type="match status" value="1"/>
</dbReference>
<accession>A0A199UCX3</accession>
<dbReference type="InterPro" id="IPR056988">
    <property type="entry name" value="Zn_ribbon_pln"/>
</dbReference>
<dbReference type="InterPro" id="IPR024593">
    <property type="entry name" value="DUF3444"/>
</dbReference>
<dbReference type="Proteomes" id="UP000092600">
    <property type="component" value="Unassembled WGS sequence"/>
</dbReference>
<dbReference type="CDD" id="cd06257">
    <property type="entry name" value="DnaJ"/>
    <property type="match status" value="1"/>
</dbReference>
<feature type="compositionally biased region" description="Low complexity" evidence="1">
    <location>
        <begin position="221"/>
        <end position="243"/>
    </location>
</feature>
<feature type="compositionally biased region" description="Acidic residues" evidence="1">
    <location>
        <begin position="312"/>
        <end position="322"/>
    </location>
</feature>
<feature type="compositionally biased region" description="Polar residues" evidence="1">
    <location>
        <begin position="333"/>
        <end position="353"/>
    </location>
</feature>
<name>A0A199UCX3_ANACO</name>
<evidence type="ECO:0000313" key="4">
    <source>
        <dbReference type="Proteomes" id="UP000092600"/>
    </source>
</evidence>
<gene>
    <name evidence="3" type="ORF">ACMD2_01156</name>
</gene>
<dbReference type="PRINTS" id="PR00625">
    <property type="entry name" value="JDOMAIN"/>
</dbReference>
<dbReference type="Gene3D" id="1.10.287.110">
    <property type="entry name" value="DnaJ domain"/>
    <property type="match status" value="1"/>
</dbReference>
<dbReference type="SUPFAM" id="SSF46565">
    <property type="entry name" value="Chaperone J-domain"/>
    <property type="match status" value="1"/>
</dbReference>
<feature type="compositionally biased region" description="Basic and acidic residues" evidence="1">
    <location>
        <begin position="424"/>
        <end position="437"/>
    </location>
</feature>
<reference evidence="3 4" key="1">
    <citation type="journal article" date="2016" name="DNA Res.">
        <title>The draft genome of MD-2 pineapple using hybrid error correction of long reads.</title>
        <authorList>
            <person name="Redwan R.M."/>
            <person name="Saidin A."/>
            <person name="Kumar S.V."/>
        </authorList>
    </citation>
    <scope>NUCLEOTIDE SEQUENCE [LARGE SCALE GENOMIC DNA]</scope>
    <source>
        <strain evidence="4">cv. MD2</strain>
        <tissue evidence="3">Leaf</tissue>
    </source>
</reference>
<feature type="compositionally biased region" description="Polar residues" evidence="1">
    <location>
        <begin position="388"/>
        <end position="398"/>
    </location>
</feature>
<dbReference type="AlphaFoldDB" id="A0A199UCX3"/>
<feature type="region of interest" description="Disordered" evidence="1">
    <location>
        <begin position="137"/>
        <end position="174"/>
    </location>
</feature>
<dbReference type="GO" id="GO:0005783">
    <property type="term" value="C:endoplasmic reticulum"/>
    <property type="evidence" value="ECO:0007669"/>
    <property type="project" value="UniProtKB-ARBA"/>
</dbReference>
<organism evidence="3 4">
    <name type="scientific">Ananas comosus</name>
    <name type="common">Pineapple</name>
    <name type="synonym">Ananas ananas</name>
    <dbReference type="NCBI Taxonomy" id="4615"/>
    <lineage>
        <taxon>Eukaryota</taxon>
        <taxon>Viridiplantae</taxon>
        <taxon>Streptophyta</taxon>
        <taxon>Embryophyta</taxon>
        <taxon>Tracheophyta</taxon>
        <taxon>Spermatophyta</taxon>
        <taxon>Magnoliopsida</taxon>
        <taxon>Liliopsida</taxon>
        <taxon>Poales</taxon>
        <taxon>Bromeliaceae</taxon>
        <taxon>Bromelioideae</taxon>
        <taxon>Ananas</taxon>
    </lineage>
</organism>
<sequence length="944" mass="106149">MECNKEEAIRAKEIALRKMEDRDFTGAQKLALKAQQLFPDLDNISQILTVCEVHCSAGVKVNGENDWYSILQVGATADDLLIKKQYRKLALVLHPDKNKFAGAEAAFKLIGEAHMVLSDRTKRILYDIKRNSITKVAAPTIRQPHPSKRSTSARSTSNPMNQQQQKPPPSAFSGSQTFWTMCPSCRMRYQYYRTILKKALRCQNCFKPFIANELNDQHVPSGASSRHGLSSNSGSSQGQFGDSAPHSAGFRGNEGGNINKEKKDGMVDVEDGATEMNKRNLDGKDPTVNNSTKASTPAAGQKRGKKVIVDSSDSDSIDDEDFNNGKDGPGVKNTETPPSQNPRRSSRLKQNVAYSEDASNHDDCDEYSCPPSGKRLKKGGDGVANGVSIETSGVNVSSKMDKREKDEVPNGNEQVKQVNDGDNNLDKKKLGEEDKNPKPVPDSGSFLYPDPEFFDFDKYRDVSKFAVDQIWAVYDNLDGMPRFYARIRHVYAPDFKIRYTWLEHEPANEAEEVWSDKELPVGCGTFALGKTEVTTDRMFSHLICWEKGKKRNTYDVYPRKGEIWAIFKGWDIKWSEDAEKHRHFEYEVVEVLSNFTAGVGISVVPLVKIKGFASLFMQATDKALYVIPPGEMLRFSHNVPSYKLCGTERDGAPEGVLELDLASLPANIEVAFPCVDLESCVTKVDKSGSKSRSSFCNENAANARNANEDDDSPPDFYEYPDSQFYNFDERRSIDKFGPGQVWALYSDIDKLPKYYGWITKVELGINFKVHVKWLEASPQGEEENRWFKQHLPPGCGTFKVANESNTYDNTDSFSHLVSAKQLNRKNHYEILPGVGEIWAVYKNWRVGWALSDIQDSEYGIVEICEHTNTGTKVLFLAKVDGYMAVFMPDRKEESTIEIAKGDYLRFSHQIPAFRLTNERGGKLRGYWELDPASVPEILLIPNFQ</sequence>
<evidence type="ECO:0000313" key="3">
    <source>
        <dbReference type="EMBL" id="OAY62594.1"/>
    </source>
</evidence>
<feature type="domain" description="J" evidence="2">
    <location>
        <begin position="66"/>
        <end position="130"/>
    </location>
</feature>
<dbReference type="SMART" id="SM00271">
    <property type="entry name" value="DnaJ"/>
    <property type="match status" value="1"/>
</dbReference>
<dbReference type="InterPro" id="IPR036869">
    <property type="entry name" value="J_dom_sf"/>
</dbReference>
<dbReference type="Pfam" id="PF11926">
    <property type="entry name" value="DUF3444"/>
    <property type="match status" value="2"/>
</dbReference>
<feature type="compositionally biased region" description="Polar residues" evidence="1">
    <location>
        <begin position="411"/>
        <end position="422"/>
    </location>
</feature>
<feature type="region of interest" description="Disordered" evidence="1">
    <location>
        <begin position="219"/>
        <end position="444"/>
    </location>
</feature>
<dbReference type="PROSITE" id="PS50076">
    <property type="entry name" value="DNAJ_2"/>
    <property type="match status" value="1"/>
</dbReference>
<evidence type="ECO:0000256" key="1">
    <source>
        <dbReference type="SAM" id="MobiDB-lite"/>
    </source>
</evidence>